<evidence type="ECO:0000313" key="6">
    <source>
        <dbReference type="Proteomes" id="UP001152759"/>
    </source>
</evidence>
<dbReference type="KEGG" id="btab:109037270"/>
<evidence type="ECO:0000256" key="4">
    <source>
        <dbReference type="SAM" id="SignalP"/>
    </source>
</evidence>
<keyword evidence="4" id="KW-0732">Signal</keyword>
<evidence type="ECO:0000256" key="1">
    <source>
        <dbReference type="ARBA" id="ARBA00004613"/>
    </source>
</evidence>
<protein>
    <submittedName>
        <fullName evidence="5">Uncharacterized protein</fullName>
    </submittedName>
</protein>
<evidence type="ECO:0000256" key="2">
    <source>
        <dbReference type="ARBA" id="ARBA00009127"/>
    </source>
</evidence>
<dbReference type="PRINTS" id="PR01366">
    <property type="entry name" value="ROYALJELLY"/>
</dbReference>
<organism evidence="5 6">
    <name type="scientific">Bemisia tabaci</name>
    <name type="common">Sweetpotato whitefly</name>
    <name type="synonym">Aleurodes tabaci</name>
    <dbReference type="NCBI Taxonomy" id="7038"/>
    <lineage>
        <taxon>Eukaryota</taxon>
        <taxon>Metazoa</taxon>
        <taxon>Ecdysozoa</taxon>
        <taxon>Arthropoda</taxon>
        <taxon>Hexapoda</taxon>
        <taxon>Insecta</taxon>
        <taxon>Pterygota</taxon>
        <taxon>Neoptera</taxon>
        <taxon>Paraneoptera</taxon>
        <taxon>Hemiptera</taxon>
        <taxon>Sternorrhyncha</taxon>
        <taxon>Aleyrodoidea</taxon>
        <taxon>Aleyrodidae</taxon>
        <taxon>Aleyrodinae</taxon>
        <taxon>Bemisia</taxon>
    </lineage>
</organism>
<dbReference type="EMBL" id="OU963863">
    <property type="protein sequence ID" value="CAH0384069.1"/>
    <property type="molecule type" value="Genomic_DNA"/>
</dbReference>
<accession>A0A9P0A1Y2</accession>
<name>A0A9P0A1Y2_BEMTA</name>
<dbReference type="GO" id="GO:0005576">
    <property type="term" value="C:extracellular region"/>
    <property type="evidence" value="ECO:0007669"/>
    <property type="project" value="UniProtKB-SubCell"/>
</dbReference>
<dbReference type="InterPro" id="IPR011042">
    <property type="entry name" value="6-blade_b-propeller_TolB-like"/>
</dbReference>
<keyword evidence="6" id="KW-1185">Reference proteome</keyword>
<gene>
    <name evidence="5" type="ORF">BEMITA_LOCUS3446</name>
</gene>
<evidence type="ECO:0000313" key="5">
    <source>
        <dbReference type="EMBL" id="CAH0384069.1"/>
    </source>
</evidence>
<evidence type="ECO:0000256" key="3">
    <source>
        <dbReference type="ARBA" id="ARBA00022525"/>
    </source>
</evidence>
<dbReference type="PANTHER" id="PTHR10009:SF19">
    <property type="entry name" value="RE55542P"/>
    <property type="match status" value="1"/>
</dbReference>
<comment type="subcellular location">
    <subcellularLocation>
        <location evidence="1">Secreted</location>
    </subcellularLocation>
</comment>
<dbReference type="Gene3D" id="2.120.10.30">
    <property type="entry name" value="TolB, C-terminal domain"/>
    <property type="match status" value="1"/>
</dbReference>
<dbReference type="Pfam" id="PF03022">
    <property type="entry name" value="MRJP"/>
    <property type="match status" value="1"/>
</dbReference>
<sequence length="456" mass="51054">MFLAVGVLWTLALASAQQLNLVHEWNLVNYNTPRGYPGQEFFLANRTIITSTEVGFDRQFFAIPKIWSDNPATLVSIPKNSAEKGPIFEAYPSWDWHVQGVKGQPKTPTTCSGFVNVFRLRVDRCGRLWALDCGILDSYVAPDPICPPKLIAFDLHTHREVKRIEIPKSVLLANSLLSNFQVDDTDEFGNTPEGNCDVGHIYISDIAAPAVIVYNVKTTEIWRHFDPAFYPHPDHGKFTVAGDSFVLMDGIIGTALSNPGPQRDFFWHPMSSNSIFAVSTAALKVPPAASDPDPLPVRKLGEKSSQSIPLAYDPVTEALVFSPATECALVSWKLGEKNYRLLAYDPVTLQWISEIRPAILDDNHIWVVSSRLQKYEHNTVNPNEVNQRLFRLERAQHPRNLGFSPVSPDVPLLHPEPFAAAVPDYPLQNHLVPIPLRLVRETQEERETPLGLARFA</sequence>
<comment type="similarity">
    <text evidence="2">Belongs to the major royal jelly protein family.</text>
</comment>
<dbReference type="PANTHER" id="PTHR10009">
    <property type="entry name" value="PROTEIN YELLOW-RELATED"/>
    <property type="match status" value="1"/>
</dbReference>
<reference evidence="5" key="1">
    <citation type="submission" date="2021-12" db="EMBL/GenBank/DDBJ databases">
        <authorList>
            <person name="King R."/>
        </authorList>
    </citation>
    <scope>NUCLEOTIDE SEQUENCE</scope>
</reference>
<dbReference type="AlphaFoldDB" id="A0A9P0A1Y2"/>
<feature type="signal peptide" evidence="4">
    <location>
        <begin position="1"/>
        <end position="16"/>
    </location>
</feature>
<dbReference type="Proteomes" id="UP001152759">
    <property type="component" value="Chromosome 2"/>
</dbReference>
<feature type="chain" id="PRO_5040155606" evidence="4">
    <location>
        <begin position="17"/>
        <end position="456"/>
    </location>
</feature>
<dbReference type="InterPro" id="IPR017996">
    <property type="entry name" value="MRJP/yellow-related"/>
</dbReference>
<proteinExistence type="inferred from homology"/>
<keyword evidence="3" id="KW-0964">Secreted</keyword>